<name>A0AAD1UK96_EUPCR</name>
<protein>
    <recommendedName>
        <fullName evidence="11">Endonuclease/exonuclease/phosphatase domain-containing protein</fullName>
    </recommendedName>
</protein>
<evidence type="ECO:0000256" key="1">
    <source>
        <dbReference type="ARBA" id="ARBA00001936"/>
    </source>
</evidence>
<evidence type="ECO:0000256" key="7">
    <source>
        <dbReference type="ARBA" id="ARBA00022801"/>
    </source>
</evidence>
<comment type="caution">
    <text evidence="12">The sequence shown here is derived from an EMBL/GenBank/DDBJ whole genome shotgun (WGS) entry which is preliminary data.</text>
</comment>
<keyword evidence="6" id="KW-0227">DNA damage</keyword>
<dbReference type="Proteomes" id="UP001295684">
    <property type="component" value="Unassembled WGS sequence"/>
</dbReference>
<dbReference type="AlphaFoldDB" id="A0AAD1UK96"/>
<evidence type="ECO:0000256" key="2">
    <source>
        <dbReference type="ARBA" id="ARBA00001946"/>
    </source>
</evidence>
<dbReference type="PANTHER" id="PTHR15822:SF4">
    <property type="entry name" value="TYROSYL-DNA PHOSPHODIESTERASE 2"/>
    <property type="match status" value="1"/>
</dbReference>
<keyword evidence="5" id="KW-0479">Metal-binding</keyword>
<dbReference type="EMBL" id="CAMPGE010012128">
    <property type="protein sequence ID" value="CAI2370911.1"/>
    <property type="molecule type" value="Genomic_DNA"/>
</dbReference>
<evidence type="ECO:0000256" key="6">
    <source>
        <dbReference type="ARBA" id="ARBA00022763"/>
    </source>
</evidence>
<evidence type="ECO:0000256" key="10">
    <source>
        <dbReference type="ARBA" id="ARBA00023242"/>
    </source>
</evidence>
<dbReference type="Gene3D" id="3.60.10.10">
    <property type="entry name" value="Endonuclease/exonuclease/phosphatase"/>
    <property type="match status" value="1"/>
</dbReference>
<dbReference type="GO" id="GO:0006302">
    <property type="term" value="P:double-strand break repair"/>
    <property type="evidence" value="ECO:0007669"/>
    <property type="project" value="TreeGrafter"/>
</dbReference>
<keyword evidence="7" id="KW-0378">Hydrolase</keyword>
<sequence>MKAIGSVCKKIFKKKRETDIDAELLLAYSLQSDKELTKIDYSSVLEKEHSITGDPCPNRVPTYRYFDGSWKEVDPQEEEFNSMNTKSLTFYTQNIWFESHNAAERFETLVQMALDTDADFVCFQEATGPFLKELTENEGIRKKYYISGNGIRGYGVVIISKLPAYFFEFKYECTSMGRSLLVGEVSINSDENEDSTFLVGTSHLESLNNAALRKDQMEYYIDPILGKYDSIFMGDFNFMYHWKNEEDTLNRELFSDMWEELRDSSEEQFTMFKTPEYAEVTFDHIILSLKSKFRPEYIERVGNFSCDAYKEQDPKDINTDGVVRTPSDHLGLVGVINLKE</sequence>
<dbReference type="CDD" id="cd09080">
    <property type="entry name" value="TDP2"/>
    <property type="match status" value="1"/>
</dbReference>
<dbReference type="GO" id="GO:0003697">
    <property type="term" value="F:single-stranded DNA binding"/>
    <property type="evidence" value="ECO:0007669"/>
    <property type="project" value="TreeGrafter"/>
</dbReference>
<keyword evidence="8" id="KW-0460">Magnesium</keyword>
<dbReference type="GO" id="GO:0005737">
    <property type="term" value="C:cytoplasm"/>
    <property type="evidence" value="ECO:0007669"/>
    <property type="project" value="TreeGrafter"/>
</dbReference>
<evidence type="ECO:0000256" key="4">
    <source>
        <dbReference type="ARBA" id="ARBA00022722"/>
    </source>
</evidence>
<keyword evidence="13" id="KW-1185">Reference proteome</keyword>
<dbReference type="GO" id="GO:0070260">
    <property type="term" value="F:5'-tyrosyl-DNA phosphodiesterase activity"/>
    <property type="evidence" value="ECO:0007669"/>
    <property type="project" value="TreeGrafter"/>
</dbReference>
<reference evidence="12" key="1">
    <citation type="submission" date="2023-07" db="EMBL/GenBank/DDBJ databases">
        <authorList>
            <consortium name="AG Swart"/>
            <person name="Singh M."/>
            <person name="Singh A."/>
            <person name="Seah K."/>
            <person name="Emmerich C."/>
        </authorList>
    </citation>
    <scope>NUCLEOTIDE SEQUENCE</scope>
    <source>
        <strain evidence="12">DP1</strain>
    </source>
</reference>
<dbReference type="InterPro" id="IPR051547">
    <property type="entry name" value="TDP2-like"/>
</dbReference>
<evidence type="ECO:0000256" key="9">
    <source>
        <dbReference type="ARBA" id="ARBA00023204"/>
    </source>
</evidence>
<evidence type="ECO:0000313" key="13">
    <source>
        <dbReference type="Proteomes" id="UP001295684"/>
    </source>
</evidence>
<dbReference type="SUPFAM" id="SSF56219">
    <property type="entry name" value="DNase I-like"/>
    <property type="match status" value="1"/>
</dbReference>
<keyword evidence="4" id="KW-0540">Nuclease</keyword>
<evidence type="ECO:0000256" key="5">
    <source>
        <dbReference type="ARBA" id="ARBA00022723"/>
    </source>
</evidence>
<accession>A0AAD1UK96</accession>
<evidence type="ECO:0000313" key="12">
    <source>
        <dbReference type="EMBL" id="CAI2370911.1"/>
    </source>
</evidence>
<keyword evidence="10" id="KW-0539">Nucleus</keyword>
<keyword evidence="9" id="KW-0234">DNA repair</keyword>
<comment type="cofactor">
    <cofactor evidence="1">
        <name>Mn(2+)</name>
        <dbReference type="ChEBI" id="CHEBI:29035"/>
    </cofactor>
</comment>
<gene>
    <name evidence="12" type="ORF">ECRASSUSDP1_LOCUS12230</name>
</gene>
<comment type="subcellular location">
    <subcellularLocation>
        <location evidence="3">Nucleus</location>
        <location evidence="3">PML body</location>
    </subcellularLocation>
</comment>
<feature type="domain" description="Endonuclease/exonuclease/phosphatase" evidence="11">
    <location>
        <begin position="92"/>
        <end position="255"/>
    </location>
</feature>
<dbReference type="Pfam" id="PF03372">
    <property type="entry name" value="Exo_endo_phos"/>
    <property type="match status" value="1"/>
</dbReference>
<proteinExistence type="predicted"/>
<dbReference type="PANTHER" id="PTHR15822">
    <property type="entry name" value="TRAF AND TNF RECEPTOR-ASSOCIATED PROTEIN"/>
    <property type="match status" value="1"/>
</dbReference>
<evidence type="ECO:0000256" key="8">
    <source>
        <dbReference type="ARBA" id="ARBA00022842"/>
    </source>
</evidence>
<organism evidence="12 13">
    <name type="scientific">Euplotes crassus</name>
    <dbReference type="NCBI Taxonomy" id="5936"/>
    <lineage>
        <taxon>Eukaryota</taxon>
        <taxon>Sar</taxon>
        <taxon>Alveolata</taxon>
        <taxon>Ciliophora</taxon>
        <taxon>Intramacronucleata</taxon>
        <taxon>Spirotrichea</taxon>
        <taxon>Hypotrichia</taxon>
        <taxon>Euplotida</taxon>
        <taxon>Euplotidae</taxon>
        <taxon>Moneuplotes</taxon>
    </lineage>
</organism>
<comment type="cofactor">
    <cofactor evidence="2">
        <name>Mg(2+)</name>
        <dbReference type="ChEBI" id="CHEBI:18420"/>
    </cofactor>
</comment>
<dbReference type="InterPro" id="IPR005135">
    <property type="entry name" value="Endo/exonuclease/phosphatase"/>
</dbReference>
<dbReference type="GO" id="GO:0004518">
    <property type="term" value="F:nuclease activity"/>
    <property type="evidence" value="ECO:0007669"/>
    <property type="project" value="UniProtKB-KW"/>
</dbReference>
<dbReference type="GO" id="GO:0046872">
    <property type="term" value="F:metal ion binding"/>
    <property type="evidence" value="ECO:0007669"/>
    <property type="project" value="UniProtKB-KW"/>
</dbReference>
<evidence type="ECO:0000256" key="3">
    <source>
        <dbReference type="ARBA" id="ARBA00004322"/>
    </source>
</evidence>
<dbReference type="InterPro" id="IPR036691">
    <property type="entry name" value="Endo/exonu/phosph_ase_sf"/>
</dbReference>
<evidence type="ECO:0000259" key="11">
    <source>
        <dbReference type="Pfam" id="PF03372"/>
    </source>
</evidence>